<reference evidence="2" key="1">
    <citation type="submission" date="2023-10" db="EMBL/GenBank/DDBJ databases">
        <authorList>
            <person name="Chen Y."/>
            <person name="Shah S."/>
            <person name="Dougan E. K."/>
            <person name="Thang M."/>
            <person name="Chan C."/>
        </authorList>
    </citation>
    <scope>NUCLEOTIDE SEQUENCE [LARGE SCALE GENOMIC DNA]</scope>
</reference>
<proteinExistence type="predicted"/>
<sequence length="387" mass="40762">MAGGRSTVLTPGECFRHPVLHDDGSDAGSVLGVVRRVMSDNPGGTAYEVEYFAAGVLHAKAPQRLTAAQAAERHMAVLQHDEDCPELPADVAQAALHEAEAAEEEEEPPPSRAAIAGPARKRPAGVGKAGGDLVELDGDEEADEADAEAFAELDRELAALSGKSEGAKGSAKDGYLERLNKLREKLATVRGPEAAAGGAAAAAPNKRAKLGVVVQARMTGQAPSAAAAGPADGGRARGSGERAVLKTLAEYLSREMENMAQFLDHDDAGSVTKHSPVALKFLFRVLKPAHPIREIGGDRYRELRTLAESAGLIVSGKPIHALDFIFCRIKAIEKTMRDGHSRTAKWFELIPPDSGGLSLSVEDEELVTGIEAAEVRMAQLLGRLGGR</sequence>
<comment type="caution">
    <text evidence="2">The sequence shown here is derived from an EMBL/GenBank/DDBJ whole genome shotgun (WGS) entry which is preliminary data.</text>
</comment>
<feature type="non-terminal residue" evidence="2">
    <location>
        <position position="387"/>
    </location>
</feature>
<evidence type="ECO:0000256" key="1">
    <source>
        <dbReference type="SAM" id="MobiDB-lite"/>
    </source>
</evidence>
<evidence type="ECO:0000313" key="3">
    <source>
        <dbReference type="Proteomes" id="UP001189429"/>
    </source>
</evidence>
<evidence type="ECO:0000313" key="2">
    <source>
        <dbReference type="EMBL" id="CAK0808402.1"/>
    </source>
</evidence>
<name>A0ABN9QT78_9DINO</name>
<organism evidence="2 3">
    <name type="scientific">Prorocentrum cordatum</name>
    <dbReference type="NCBI Taxonomy" id="2364126"/>
    <lineage>
        <taxon>Eukaryota</taxon>
        <taxon>Sar</taxon>
        <taxon>Alveolata</taxon>
        <taxon>Dinophyceae</taxon>
        <taxon>Prorocentrales</taxon>
        <taxon>Prorocentraceae</taxon>
        <taxon>Prorocentrum</taxon>
    </lineage>
</organism>
<dbReference type="Proteomes" id="UP001189429">
    <property type="component" value="Unassembled WGS sequence"/>
</dbReference>
<accession>A0ABN9QT78</accession>
<protein>
    <submittedName>
        <fullName evidence="2">Uncharacterized protein</fullName>
    </submittedName>
</protein>
<keyword evidence="3" id="KW-1185">Reference proteome</keyword>
<feature type="region of interest" description="Disordered" evidence="1">
    <location>
        <begin position="98"/>
        <end position="134"/>
    </location>
</feature>
<gene>
    <name evidence="2" type="ORF">PCOR1329_LOCUS14019</name>
</gene>
<dbReference type="EMBL" id="CAUYUJ010004164">
    <property type="protein sequence ID" value="CAK0808402.1"/>
    <property type="molecule type" value="Genomic_DNA"/>
</dbReference>